<organism evidence="1 2">
    <name type="scientific">Ktedonospora formicarum</name>
    <dbReference type="NCBI Taxonomy" id="2778364"/>
    <lineage>
        <taxon>Bacteria</taxon>
        <taxon>Bacillati</taxon>
        <taxon>Chloroflexota</taxon>
        <taxon>Ktedonobacteria</taxon>
        <taxon>Ktedonobacterales</taxon>
        <taxon>Ktedonobacteraceae</taxon>
        <taxon>Ktedonospora</taxon>
    </lineage>
</organism>
<dbReference type="AlphaFoldDB" id="A0A8J3HY56"/>
<accession>A0A8J3HY56</accession>
<keyword evidence="2" id="KW-1185">Reference proteome</keyword>
<sequence>MRVGCIGFGGVVRWNSVEGEKRKGENLIKKGGQQGLDGGTDGVATISRCGEQVGFVHLGEYLTHTAVIDVESCGELERRERRLAAVDEV</sequence>
<protein>
    <submittedName>
        <fullName evidence="1">Uncharacterized protein</fullName>
    </submittedName>
</protein>
<proteinExistence type="predicted"/>
<evidence type="ECO:0000313" key="1">
    <source>
        <dbReference type="EMBL" id="GHO45351.1"/>
    </source>
</evidence>
<dbReference type="EMBL" id="BNJF01000001">
    <property type="protein sequence ID" value="GHO45351.1"/>
    <property type="molecule type" value="Genomic_DNA"/>
</dbReference>
<reference evidence="1" key="1">
    <citation type="submission" date="2020-10" db="EMBL/GenBank/DDBJ databases">
        <title>Taxonomic study of unclassified bacteria belonging to the class Ktedonobacteria.</title>
        <authorList>
            <person name="Yabe S."/>
            <person name="Wang C.M."/>
            <person name="Zheng Y."/>
            <person name="Sakai Y."/>
            <person name="Cavaletti L."/>
            <person name="Monciardini P."/>
            <person name="Donadio S."/>
        </authorList>
    </citation>
    <scope>NUCLEOTIDE SEQUENCE</scope>
    <source>
        <strain evidence="1">SOSP1-1</strain>
    </source>
</reference>
<gene>
    <name evidence="1" type="ORF">KSX_35140</name>
</gene>
<dbReference type="Proteomes" id="UP000612362">
    <property type="component" value="Unassembled WGS sequence"/>
</dbReference>
<evidence type="ECO:0000313" key="2">
    <source>
        <dbReference type="Proteomes" id="UP000612362"/>
    </source>
</evidence>
<comment type="caution">
    <text evidence="1">The sequence shown here is derived from an EMBL/GenBank/DDBJ whole genome shotgun (WGS) entry which is preliminary data.</text>
</comment>
<name>A0A8J3HY56_9CHLR</name>